<proteinExistence type="predicted"/>
<evidence type="ECO:0000256" key="2">
    <source>
        <dbReference type="ARBA" id="ARBA00022475"/>
    </source>
</evidence>
<evidence type="ECO:0000256" key="1">
    <source>
        <dbReference type="ARBA" id="ARBA00004651"/>
    </source>
</evidence>
<feature type="domain" description="Major facilitator superfamily (MFS) profile" evidence="7">
    <location>
        <begin position="1"/>
        <end position="103"/>
    </location>
</feature>
<keyword evidence="5 6" id="KW-0472">Membrane</keyword>
<gene>
    <name evidence="8" type="ORF">KIM372_09360</name>
</gene>
<evidence type="ECO:0000256" key="6">
    <source>
        <dbReference type="SAM" id="Phobius"/>
    </source>
</evidence>
<dbReference type="Gene3D" id="1.20.1250.20">
    <property type="entry name" value="MFS general substrate transporter like domains"/>
    <property type="match status" value="1"/>
</dbReference>
<sequence length="103" mass="10452">MGLATAVATIPVVIGGPLSGVLIDWAGARRFSIISDAISGLTVLAIALLSSLSHLPMWGLYLLLIASGVFDTPGQTARTVLLPSLAQKSSLPLERAVGLSSGA</sequence>
<evidence type="ECO:0000256" key="5">
    <source>
        <dbReference type="ARBA" id="ARBA00023136"/>
    </source>
</evidence>
<dbReference type="InterPro" id="IPR036259">
    <property type="entry name" value="MFS_trans_sf"/>
</dbReference>
<keyword evidence="9" id="KW-1185">Reference proteome</keyword>
<dbReference type="InterPro" id="IPR020846">
    <property type="entry name" value="MFS_dom"/>
</dbReference>
<dbReference type="PROSITE" id="PS50850">
    <property type="entry name" value="MFS"/>
    <property type="match status" value="1"/>
</dbReference>
<organism evidence="8 9">
    <name type="scientific">Bombiscardovia nodaiensis</name>
    <dbReference type="NCBI Taxonomy" id="2932181"/>
    <lineage>
        <taxon>Bacteria</taxon>
        <taxon>Bacillati</taxon>
        <taxon>Actinomycetota</taxon>
        <taxon>Actinomycetes</taxon>
        <taxon>Bifidobacteriales</taxon>
        <taxon>Bifidobacteriaceae</taxon>
        <taxon>Bombiscardovia</taxon>
    </lineage>
</organism>
<protein>
    <recommendedName>
        <fullName evidence="7">Major facilitator superfamily (MFS) profile domain-containing protein</fullName>
    </recommendedName>
</protein>
<name>A0ABN6SA28_9BIFI</name>
<dbReference type="Proteomes" id="UP001321766">
    <property type="component" value="Chromosome"/>
</dbReference>
<dbReference type="SUPFAM" id="SSF103473">
    <property type="entry name" value="MFS general substrate transporter"/>
    <property type="match status" value="1"/>
</dbReference>
<dbReference type="EMBL" id="AP026798">
    <property type="protein sequence ID" value="BDR53029.1"/>
    <property type="molecule type" value="Genomic_DNA"/>
</dbReference>
<evidence type="ECO:0000259" key="7">
    <source>
        <dbReference type="PROSITE" id="PS50850"/>
    </source>
</evidence>
<accession>A0ABN6SA28</accession>
<evidence type="ECO:0000256" key="3">
    <source>
        <dbReference type="ARBA" id="ARBA00022692"/>
    </source>
</evidence>
<reference evidence="8 9" key="1">
    <citation type="journal article" date="2023" name="Microbiol. Spectr.">
        <title>Symbiosis of Carpenter Bees with Uncharacterized Lactic Acid Bacteria Showing NAD Auxotrophy.</title>
        <authorList>
            <person name="Kawasaki S."/>
            <person name="Ozawa K."/>
            <person name="Mori T."/>
            <person name="Yamamoto A."/>
            <person name="Ito M."/>
            <person name="Ohkuma M."/>
            <person name="Sakamoto M."/>
            <person name="Matsutani M."/>
        </authorList>
    </citation>
    <scope>NUCLEOTIDE SEQUENCE [LARGE SCALE GENOMIC DNA]</scope>
    <source>
        <strain evidence="8 9">Kim37-2</strain>
    </source>
</reference>
<dbReference type="PANTHER" id="PTHR23513">
    <property type="entry name" value="INTEGRAL MEMBRANE EFFLUX PROTEIN-RELATED"/>
    <property type="match status" value="1"/>
</dbReference>
<comment type="subcellular location">
    <subcellularLocation>
        <location evidence="1">Cell membrane</location>
        <topology evidence="1">Multi-pass membrane protein</topology>
    </subcellularLocation>
</comment>
<evidence type="ECO:0000313" key="9">
    <source>
        <dbReference type="Proteomes" id="UP001321766"/>
    </source>
</evidence>
<dbReference type="PANTHER" id="PTHR23513:SF6">
    <property type="entry name" value="MAJOR FACILITATOR SUPERFAMILY ASSOCIATED DOMAIN-CONTAINING PROTEIN"/>
    <property type="match status" value="1"/>
</dbReference>
<evidence type="ECO:0000313" key="8">
    <source>
        <dbReference type="EMBL" id="BDR53029.1"/>
    </source>
</evidence>
<feature type="transmembrane region" description="Helical" evidence="6">
    <location>
        <begin position="31"/>
        <end position="52"/>
    </location>
</feature>
<evidence type="ECO:0000256" key="4">
    <source>
        <dbReference type="ARBA" id="ARBA00022989"/>
    </source>
</evidence>
<keyword evidence="4 6" id="KW-1133">Transmembrane helix</keyword>
<keyword evidence="3 6" id="KW-0812">Transmembrane</keyword>
<keyword evidence="2" id="KW-1003">Cell membrane</keyword>